<dbReference type="EMBL" id="GBRH01252854">
    <property type="protein sequence ID" value="JAD45041.1"/>
    <property type="molecule type" value="Transcribed_RNA"/>
</dbReference>
<protein>
    <submittedName>
        <fullName evidence="1">Uncharacterized protein</fullName>
    </submittedName>
</protein>
<proteinExistence type="predicted"/>
<reference evidence="1" key="1">
    <citation type="submission" date="2014-09" db="EMBL/GenBank/DDBJ databases">
        <authorList>
            <person name="Magalhaes I.L.F."/>
            <person name="Oliveira U."/>
            <person name="Santos F.R."/>
            <person name="Vidigal T.H.D.A."/>
            <person name="Brescovit A.D."/>
            <person name="Santos A.J."/>
        </authorList>
    </citation>
    <scope>NUCLEOTIDE SEQUENCE</scope>
    <source>
        <tissue evidence="1">Shoot tissue taken approximately 20 cm above the soil surface</tissue>
    </source>
</reference>
<accession>A0A0A9JST5</accession>
<evidence type="ECO:0000313" key="1">
    <source>
        <dbReference type="EMBL" id="JAD45041.1"/>
    </source>
</evidence>
<dbReference type="AlphaFoldDB" id="A0A0A9JST5"/>
<sequence>MMNFRYMFSLKYYWGYVFFKALLFPFTSKQLCQLKSGPT</sequence>
<organism evidence="1">
    <name type="scientific">Arundo donax</name>
    <name type="common">Giant reed</name>
    <name type="synonym">Donax arundinaceus</name>
    <dbReference type="NCBI Taxonomy" id="35708"/>
    <lineage>
        <taxon>Eukaryota</taxon>
        <taxon>Viridiplantae</taxon>
        <taxon>Streptophyta</taxon>
        <taxon>Embryophyta</taxon>
        <taxon>Tracheophyta</taxon>
        <taxon>Spermatophyta</taxon>
        <taxon>Magnoliopsida</taxon>
        <taxon>Liliopsida</taxon>
        <taxon>Poales</taxon>
        <taxon>Poaceae</taxon>
        <taxon>PACMAD clade</taxon>
        <taxon>Arundinoideae</taxon>
        <taxon>Arundineae</taxon>
        <taxon>Arundo</taxon>
    </lineage>
</organism>
<reference evidence="1" key="2">
    <citation type="journal article" date="2015" name="Data Brief">
        <title>Shoot transcriptome of the giant reed, Arundo donax.</title>
        <authorList>
            <person name="Barrero R.A."/>
            <person name="Guerrero F.D."/>
            <person name="Moolhuijzen P."/>
            <person name="Goolsby J.A."/>
            <person name="Tidwell J."/>
            <person name="Bellgard S.E."/>
            <person name="Bellgard M.I."/>
        </authorList>
    </citation>
    <scope>NUCLEOTIDE SEQUENCE</scope>
    <source>
        <tissue evidence="1">Shoot tissue taken approximately 20 cm above the soil surface</tissue>
    </source>
</reference>
<name>A0A0A9JST5_ARUDO</name>